<keyword evidence="14" id="KW-1185">Reference proteome</keyword>
<dbReference type="InterPro" id="IPR003308">
    <property type="entry name" value="Integrase_Zn-bd_dom_N"/>
</dbReference>
<dbReference type="GO" id="GO:0004523">
    <property type="term" value="F:RNA-DNA hybrid ribonuclease activity"/>
    <property type="evidence" value="ECO:0007669"/>
    <property type="project" value="InterPro"/>
</dbReference>
<evidence type="ECO:0000256" key="7">
    <source>
        <dbReference type="ARBA" id="ARBA00022801"/>
    </source>
</evidence>
<sequence length="353" mass="39408">MTTSLCIPMKYKLSTLRECCPDIYRRFQHCQASVIRDGHHTVINTLFSSPQLVGLAAVALALQSTLDLAVNIHTDSKYVFLSVPQLETCSFFPESSAASPLFSRICVIIRQRTCPFFIGHTRAHSNLPGPLVEGNCLADSALRIYSIETATKDHALHHLNAHTLRLKHKITREQARQIVKSCSICSILLPVPYYGINPRGLFPNQLWQLDITHFMEFGKQKYIHVPIDTCSGFIFASLHTGEATKHVIAHCLQAFASLGTPKQIKMDNGPAYTSTSFKTFCSAFFISYVTGIPYNPQGQGIVERAHNTLKQYLNKIKKGEFGISAHSPNKWLSHSLFILNFLTLDKDGRSAAD</sequence>
<evidence type="ECO:0000256" key="4">
    <source>
        <dbReference type="ARBA" id="ARBA00022722"/>
    </source>
</evidence>
<dbReference type="Ensembl" id="ENSOCUT00000047455.1">
    <property type="protein sequence ID" value="ENSOCUP00000046086.1"/>
    <property type="gene ID" value="ENSOCUG00000031516.1"/>
</dbReference>
<organism evidence="13 14">
    <name type="scientific">Oryctolagus cuniculus</name>
    <name type="common">Rabbit</name>
    <dbReference type="NCBI Taxonomy" id="9986"/>
    <lineage>
        <taxon>Eukaryota</taxon>
        <taxon>Metazoa</taxon>
        <taxon>Chordata</taxon>
        <taxon>Craniata</taxon>
        <taxon>Vertebrata</taxon>
        <taxon>Euteleostomi</taxon>
        <taxon>Mammalia</taxon>
        <taxon>Eutheria</taxon>
        <taxon>Euarchontoglires</taxon>
        <taxon>Glires</taxon>
        <taxon>Lagomorpha</taxon>
        <taxon>Leporidae</taxon>
        <taxon>Oryctolagus</taxon>
    </lineage>
</organism>
<dbReference type="Proteomes" id="UP000001811">
    <property type="component" value="Chromosome 17"/>
</dbReference>
<dbReference type="GO" id="GO:0035613">
    <property type="term" value="F:RNA stem-loop binding"/>
    <property type="evidence" value="ECO:0007669"/>
    <property type="project" value="TreeGrafter"/>
</dbReference>
<dbReference type="InterPro" id="IPR017856">
    <property type="entry name" value="Integrase-like_N"/>
</dbReference>
<dbReference type="InParanoid" id="A0A5F9DJY2"/>
<dbReference type="AlphaFoldDB" id="A0A5F9DJY2"/>
<keyword evidence="4" id="KW-0540">Nuclease</keyword>
<dbReference type="GeneTree" id="ENSGT00940000165826"/>
<evidence type="ECO:0000256" key="8">
    <source>
        <dbReference type="ARBA" id="ARBA00022918"/>
    </source>
</evidence>
<evidence type="ECO:0000256" key="5">
    <source>
        <dbReference type="ARBA" id="ARBA00022723"/>
    </source>
</evidence>
<name>A0A5F9DJY2_RABIT</name>
<keyword evidence="8" id="KW-0695">RNA-directed DNA polymerase</keyword>
<dbReference type="PROSITE" id="PS50994">
    <property type="entry name" value="INTEGRASE"/>
    <property type="match status" value="1"/>
</dbReference>
<dbReference type="STRING" id="9986.ENSOCUP00000046086"/>
<dbReference type="InterPro" id="IPR012337">
    <property type="entry name" value="RNaseH-like_sf"/>
</dbReference>
<protein>
    <recommendedName>
        <fullName evidence="1">RNA-directed DNA polymerase</fullName>
        <ecNumber evidence="1">2.7.7.49</ecNumber>
    </recommendedName>
</protein>
<accession>A0A5F9DJY2</accession>
<keyword evidence="9" id="KW-0863">Zinc-finger</keyword>
<dbReference type="GO" id="GO:0015074">
    <property type="term" value="P:DNA integration"/>
    <property type="evidence" value="ECO:0007669"/>
    <property type="project" value="InterPro"/>
</dbReference>
<keyword evidence="7" id="KW-0378">Hydrolase</keyword>
<dbReference type="SUPFAM" id="SSF46919">
    <property type="entry name" value="N-terminal Zn binding domain of HIV integrase"/>
    <property type="match status" value="1"/>
</dbReference>
<evidence type="ECO:0000313" key="13">
    <source>
        <dbReference type="Ensembl" id="ENSOCUP00000046086.1"/>
    </source>
</evidence>
<dbReference type="EC" id="2.7.7.49" evidence="1"/>
<evidence type="ECO:0000259" key="12">
    <source>
        <dbReference type="PROSITE" id="PS50994"/>
    </source>
</evidence>
<dbReference type="GO" id="GO:0008270">
    <property type="term" value="F:zinc ion binding"/>
    <property type="evidence" value="ECO:0007669"/>
    <property type="project" value="UniProtKB-KW"/>
</dbReference>
<evidence type="ECO:0000259" key="10">
    <source>
        <dbReference type="PROSITE" id="PS50876"/>
    </source>
</evidence>
<dbReference type="PROSITE" id="PS50879">
    <property type="entry name" value="RNASE_H_1"/>
    <property type="match status" value="1"/>
</dbReference>
<dbReference type="InterPro" id="IPR002156">
    <property type="entry name" value="RNaseH_domain"/>
</dbReference>
<evidence type="ECO:0000256" key="1">
    <source>
        <dbReference type="ARBA" id="ARBA00012493"/>
    </source>
</evidence>
<reference evidence="13 14" key="1">
    <citation type="journal article" date="2011" name="Nature">
        <title>A high-resolution map of human evolutionary constraint using 29 mammals.</title>
        <authorList>
            <person name="Lindblad-Toh K."/>
            <person name="Garber M."/>
            <person name="Zuk O."/>
            <person name="Lin M.F."/>
            <person name="Parker B.J."/>
            <person name="Washietl S."/>
            <person name="Kheradpour P."/>
            <person name="Ernst J."/>
            <person name="Jordan G."/>
            <person name="Mauceli E."/>
            <person name="Ward L.D."/>
            <person name="Lowe C.B."/>
            <person name="Holloway A.K."/>
            <person name="Clamp M."/>
            <person name="Gnerre S."/>
            <person name="Alfoldi J."/>
            <person name="Beal K."/>
            <person name="Chang J."/>
            <person name="Clawson H."/>
            <person name="Cuff J."/>
            <person name="Di Palma F."/>
            <person name="Fitzgerald S."/>
            <person name="Flicek P."/>
            <person name="Guttman M."/>
            <person name="Hubisz M.J."/>
            <person name="Jaffe D.B."/>
            <person name="Jungreis I."/>
            <person name="Kent W.J."/>
            <person name="Kostka D."/>
            <person name="Lara M."/>
            <person name="Martins A.L."/>
            <person name="Massingham T."/>
            <person name="Moltke I."/>
            <person name="Raney B.J."/>
            <person name="Rasmussen M.D."/>
            <person name="Robinson J."/>
            <person name="Stark A."/>
            <person name="Vilella A.J."/>
            <person name="Wen J."/>
            <person name="Xie X."/>
            <person name="Zody M.C."/>
            <person name="Baldwin J."/>
            <person name="Bloom T."/>
            <person name="Chin C.W."/>
            <person name="Heiman D."/>
            <person name="Nicol R."/>
            <person name="Nusbaum C."/>
            <person name="Young S."/>
            <person name="Wilkinson J."/>
            <person name="Worley K.C."/>
            <person name="Kovar C.L."/>
            <person name="Muzny D.M."/>
            <person name="Gibbs R.A."/>
            <person name="Cree A."/>
            <person name="Dihn H.H."/>
            <person name="Fowler G."/>
            <person name="Jhangiani S."/>
            <person name="Joshi V."/>
            <person name="Lee S."/>
            <person name="Lewis L.R."/>
            <person name="Nazareth L.V."/>
            <person name="Okwuonu G."/>
            <person name="Santibanez J."/>
            <person name="Warren W.C."/>
            <person name="Mardis E.R."/>
            <person name="Weinstock G.M."/>
            <person name="Wilson R.K."/>
            <person name="Delehaunty K."/>
            <person name="Dooling D."/>
            <person name="Fronik C."/>
            <person name="Fulton L."/>
            <person name="Fulton B."/>
            <person name="Graves T."/>
            <person name="Minx P."/>
            <person name="Sodergren E."/>
            <person name="Birney E."/>
            <person name="Margulies E.H."/>
            <person name="Herrero J."/>
            <person name="Green E.D."/>
            <person name="Haussler D."/>
            <person name="Siepel A."/>
            <person name="Goldman N."/>
            <person name="Pollard K.S."/>
            <person name="Pedersen J.S."/>
            <person name="Lander E.S."/>
            <person name="Kellis M."/>
        </authorList>
    </citation>
    <scope>NUCLEOTIDE SEQUENCE [LARGE SCALE GENOMIC DNA]</scope>
    <source>
        <strain evidence="13 14">Thorbecke inbred</strain>
    </source>
</reference>
<evidence type="ECO:0000256" key="6">
    <source>
        <dbReference type="ARBA" id="ARBA00022759"/>
    </source>
</evidence>
<keyword evidence="6" id="KW-0255">Endonuclease</keyword>
<keyword evidence="5" id="KW-0479">Metal-binding</keyword>
<dbReference type="Pfam" id="PF02022">
    <property type="entry name" value="Integrase_Zn"/>
    <property type="match status" value="1"/>
</dbReference>
<dbReference type="PANTHER" id="PTHR41694">
    <property type="entry name" value="ENDOGENOUS RETROVIRUS GROUP K MEMBER POL PROTEIN"/>
    <property type="match status" value="1"/>
</dbReference>
<keyword evidence="9" id="KW-0862">Zinc</keyword>
<dbReference type="Gene3D" id="3.30.420.10">
    <property type="entry name" value="Ribonuclease H-like superfamily/Ribonuclease H"/>
    <property type="match status" value="2"/>
</dbReference>
<reference evidence="13" key="3">
    <citation type="submission" date="2025-09" db="UniProtKB">
        <authorList>
            <consortium name="Ensembl"/>
        </authorList>
    </citation>
    <scope>IDENTIFICATION</scope>
    <source>
        <strain evidence="13">Thorbecke</strain>
    </source>
</reference>
<evidence type="ECO:0000259" key="11">
    <source>
        <dbReference type="PROSITE" id="PS50879"/>
    </source>
</evidence>
<keyword evidence="2" id="KW-0808">Transferase</keyword>
<reference evidence="13" key="2">
    <citation type="submission" date="2025-08" db="UniProtKB">
        <authorList>
            <consortium name="Ensembl"/>
        </authorList>
    </citation>
    <scope>IDENTIFICATION</scope>
    <source>
        <strain evidence="13">Thorbecke</strain>
    </source>
</reference>
<evidence type="ECO:0000256" key="3">
    <source>
        <dbReference type="ARBA" id="ARBA00022695"/>
    </source>
</evidence>
<dbReference type="Pfam" id="PF00665">
    <property type="entry name" value="rve"/>
    <property type="match status" value="1"/>
</dbReference>
<dbReference type="Gene3D" id="1.10.10.200">
    <property type="match status" value="1"/>
</dbReference>
<dbReference type="SUPFAM" id="SSF53098">
    <property type="entry name" value="Ribonuclease H-like"/>
    <property type="match status" value="2"/>
</dbReference>
<dbReference type="GO" id="GO:0003964">
    <property type="term" value="F:RNA-directed DNA polymerase activity"/>
    <property type="evidence" value="ECO:0007669"/>
    <property type="project" value="UniProtKB-KW"/>
</dbReference>
<dbReference type="SMR" id="A0A5F9DJY2"/>
<dbReference type="InterPro" id="IPR036397">
    <property type="entry name" value="RNaseH_sf"/>
</dbReference>
<dbReference type="PANTHER" id="PTHR41694:SF3">
    <property type="entry name" value="RNA-DIRECTED DNA POLYMERASE-RELATED"/>
    <property type="match status" value="1"/>
</dbReference>
<dbReference type="EMBL" id="AAGW02025049">
    <property type="status" value="NOT_ANNOTATED_CDS"/>
    <property type="molecule type" value="Genomic_DNA"/>
</dbReference>
<proteinExistence type="predicted"/>
<dbReference type="PROSITE" id="PS50876">
    <property type="entry name" value="ZF_INTEGRASE"/>
    <property type="match status" value="1"/>
</dbReference>
<feature type="domain" description="Integrase-type" evidence="10">
    <location>
        <begin position="145"/>
        <end position="186"/>
    </location>
</feature>
<evidence type="ECO:0000256" key="2">
    <source>
        <dbReference type="ARBA" id="ARBA00022679"/>
    </source>
</evidence>
<feature type="domain" description="RNase H type-1" evidence="11">
    <location>
        <begin position="20"/>
        <end position="147"/>
    </location>
</feature>
<keyword evidence="3" id="KW-0548">Nucleotidyltransferase</keyword>
<dbReference type="InterPro" id="IPR001584">
    <property type="entry name" value="Integrase_cat-core"/>
</dbReference>
<evidence type="ECO:0000256" key="9">
    <source>
        <dbReference type="PROSITE-ProRule" id="PRU00450"/>
    </source>
</evidence>
<feature type="domain" description="Integrase catalytic" evidence="12">
    <location>
        <begin position="199"/>
        <end position="353"/>
    </location>
</feature>
<evidence type="ECO:0000313" key="14">
    <source>
        <dbReference type="Proteomes" id="UP000001811"/>
    </source>
</evidence>